<dbReference type="Pfam" id="PF21192">
    <property type="entry name" value="OB_NMD3"/>
    <property type="match status" value="1"/>
</dbReference>
<dbReference type="GO" id="GO:0005737">
    <property type="term" value="C:cytoplasm"/>
    <property type="evidence" value="ECO:0007669"/>
    <property type="project" value="UniProtKB-SubCell"/>
</dbReference>
<accession>A0A077ZVH1</accession>
<evidence type="ECO:0000259" key="12">
    <source>
        <dbReference type="Pfam" id="PF21193"/>
    </source>
</evidence>
<feature type="compositionally biased region" description="Basic and acidic residues" evidence="9">
    <location>
        <begin position="873"/>
        <end position="891"/>
    </location>
</feature>
<gene>
    <name evidence="13" type="primary">Contig9971.g10656</name>
    <name evidence="13" type="ORF">STYLEM_2842</name>
</gene>
<feature type="domain" description="Nmd3 N-terminal" evidence="10">
    <location>
        <begin position="414"/>
        <end position="640"/>
    </location>
</feature>
<evidence type="ECO:0000256" key="3">
    <source>
        <dbReference type="ARBA" id="ARBA00009794"/>
    </source>
</evidence>
<dbReference type="GO" id="GO:0043023">
    <property type="term" value="F:ribosomal large subunit binding"/>
    <property type="evidence" value="ECO:0007669"/>
    <property type="project" value="InterPro"/>
</dbReference>
<dbReference type="PANTHER" id="PTHR12746:SF2">
    <property type="entry name" value="60S RIBOSOMAL EXPORT PROTEIN NMD3"/>
    <property type="match status" value="1"/>
</dbReference>
<dbReference type="Proteomes" id="UP000039865">
    <property type="component" value="Unassembled WGS sequence"/>
</dbReference>
<dbReference type="GO" id="GO:0000055">
    <property type="term" value="P:ribosomal large subunit export from nucleus"/>
    <property type="evidence" value="ECO:0007669"/>
    <property type="project" value="TreeGrafter"/>
</dbReference>
<evidence type="ECO:0000259" key="11">
    <source>
        <dbReference type="Pfam" id="PF21192"/>
    </source>
</evidence>
<evidence type="ECO:0000313" key="14">
    <source>
        <dbReference type="Proteomes" id="UP000039865"/>
    </source>
</evidence>
<dbReference type="GO" id="GO:0005634">
    <property type="term" value="C:nucleus"/>
    <property type="evidence" value="ECO:0007669"/>
    <property type="project" value="UniProtKB-SubCell"/>
</dbReference>
<evidence type="ECO:0000256" key="1">
    <source>
        <dbReference type="ARBA" id="ARBA00004123"/>
    </source>
</evidence>
<comment type="subcellular location">
    <subcellularLocation>
        <location evidence="2">Cytoplasm</location>
    </subcellularLocation>
    <subcellularLocation>
        <location evidence="1">Nucleus</location>
    </subcellularLocation>
</comment>
<evidence type="ECO:0000256" key="4">
    <source>
        <dbReference type="ARBA" id="ARBA00017035"/>
    </source>
</evidence>
<evidence type="ECO:0000256" key="5">
    <source>
        <dbReference type="ARBA" id="ARBA00022448"/>
    </source>
</evidence>
<evidence type="ECO:0000256" key="6">
    <source>
        <dbReference type="ARBA" id="ARBA00022490"/>
    </source>
</evidence>
<dbReference type="InterPro" id="IPR048899">
    <property type="entry name" value="NMD_SH3"/>
</dbReference>
<feature type="domain" description="60S ribosomal export protein NMD3 SH3" evidence="12">
    <location>
        <begin position="643"/>
        <end position="689"/>
    </location>
</feature>
<comment type="similarity">
    <text evidence="3">Belongs to the NMD3 family.</text>
</comment>
<feature type="domain" description="60S ribosomal export protein NMD3 OB-fold" evidence="11">
    <location>
        <begin position="707"/>
        <end position="800"/>
    </location>
</feature>
<dbReference type="Pfam" id="PF21193">
    <property type="entry name" value="NMD_SH3"/>
    <property type="match status" value="1"/>
</dbReference>
<dbReference type="OrthoDB" id="203821at2759"/>
<evidence type="ECO:0000313" key="13">
    <source>
        <dbReference type="EMBL" id="CDW73854.1"/>
    </source>
</evidence>
<dbReference type="InParanoid" id="A0A077ZVH1"/>
<keyword evidence="6" id="KW-0963">Cytoplasm</keyword>
<keyword evidence="8" id="KW-0539">Nucleus</keyword>
<evidence type="ECO:0000256" key="9">
    <source>
        <dbReference type="SAM" id="MobiDB-lite"/>
    </source>
</evidence>
<dbReference type="Pfam" id="PF04981">
    <property type="entry name" value="NMD3"/>
    <property type="match status" value="1"/>
</dbReference>
<dbReference type="AlphaFoldDB" id="A0A077ZVH1"/>
<organism evidence="13 14">
    <name type="scientific">Stylonychia lemnae</name>
    <name type="common">Ciliate</name>
    <dbReference type="NCBI Taxonomy" id="5949"/>
    <lineage>
        <taxon>Eukaryota</taxon>
        <taxon>Sar</taxon>
        <taxon>Alveolata</taxon>
        <taxon>Ciliophora</taxon>
        <taxon>Intramacronucleata</taxon>
        <taxon>Spirotrichea</taxon>
        <taxon>Stichotrichia</taxon>
        <taxon>Sporadotrichida</taxon>
        <taxon>Oxytrichidae</taxon>
        <taxon>Stylonychinae</taxon>
        <taxon>Stylonychia</taxon>
    </lineage>
</organism>
<name>A0A077ZVH1_STYLE</name>
<protein>
    <recommendedName>
        <fullName evidence="4">60S ribosomal export protein NMD3</fullName>
    </recommendedName>
</protein>
<dbReference type="PANTHER" id="PTHR12746">
    <property type="entry name" value="NONSENSE-MEDIATED MRNA DECAY PROTEIN 3"/>
    <property type="match status" value="1"/>
</dbReference>
<dbReference type="InterPro" id="IPR048898">
    <property type="entry name" value="OB_NMD3"/>
</dbReference>
<evidence type="ECO:0000256" key="8">
    <source>
        <dbReference type="ARBA" id="ARBA00023242"/>
    </source>
</evidence>
<dbReference type="EMBL" id="CCKQ01002754">
    <property type="protein sequence ID" value="CDW73854.1"/>
    <property type="molecule type" value="Genomic_DNA"/>
</dbReference>
<proteinExistence type="inferred from homology"/>
<keyword evidence="5" id="KW-0813">Transport</keyword>
<evidence type="ECO:0000259" key="10">
    <source>
        <dbReference type="Pfam" id="PF04981"/>
    </source>
</evidence>
<dbReference type="GO" id="GO:0015031">
    <property type="term" value="P:protein transport"/>
    <property type="evidence" value="ECO:0007669"/>
    <property type="project" value="UniProtKB-KW"/>
</dbReference>
<evidence type="ECO:0000256" key="2">
    <source>
        <dbReference type="ARBA" id="ARBA00004496"/>
    </source>
</evidence>
<reference evidence="13 14" key="1">
    <citation type="submission" date="2014-06" db="EMBL/GenBank/DDBJ databases">
        <authorList>
            <person name="Swart Estienne"/>
        </authorList>
    </citation>
    <scope>NUCLEOTIDE SEQUENCE [LARGE SCALE GENOMIC DNA]</scope>
    <source>
        <strain evidence="13 14">130c</strain>
    </source>
</reference>
<keyword evidence="7" id="KW-0653">Protein transport</keyword>
<dbReference type="InterPro" id="IPR007064">
    <property type="entry name" value="Nmd3_N"/>
</dbReference>
<keyword evidence="14" id="KW-1185">Reference proteome</keyword>
<sequence length="955" mass="110632">MSVNNQHMAWKDRLKKEKHGIANSMTKGIVLDIVSQVQVNPSEKSRIFQTQGLSNSQSIIGGFSPSKNMEDLSPNEKKAKYLEFLIQQRRNVSTDNSFDDAISNLNGMKQQDDGGRFINDRYIINNKNTSNNLNFAPYGVMTQHNQSNYKTPNESINHGIHPININNMLPPVKRSYYLAHSVDLSHPVEYVNIKINEKAQKDDIYYDNKRDHQKVQNRSISPNDAKDISLKNLSTIDIQTYDKRNMGYSKEMPLQTSVYSRDHHIHSNKTGLYNNIDYYTKTANQSQLGHLPIINKSTSLVQIDQKQQNPENIMQKIESDIFNSHKDSINEVMHPLKKDQSFNKLLMSTKLEKEILKQINILYDPSQNDEQQFLEDELIETQSVSTVGGAGEKIVNNYKSDLDPTLFAAQKIRCCMCGIMTVPNDSNTCINCLKSEIDVTEGISKQLILQNCKECNRYLRPPWQQCELESPELLSLCLKNVKGLKRVKLIDAGFVWTEPHSRRIKVKLTVQKEVMNRTVLQQSFVVEFTIQNQQCDECKKTYTPHLWNSAVQVRQRVDHKRTFLFLEQLIIKHKAADRAIGIKEVHDGLDFQFKNKADANKLVDFIANTVPTKVKQSQQLISHDLRNNTYNYKYTFSLEIAPICKDDLVILPKTLSNLLGGIGPMVLVYKISTFVNIVDIYSMQTYEIDQITYWKYQFTALCGRDRLTEFVVINVDNADHDVNVSRAAAKQRFKMVSVEIQRKDDYGKNDLTFTVNTHLGEVLNYFDTVLGFDLDQMNMTELDEFSHLKREIPPVILVKKTFPKYRQKQKNRAWKLKHLEKEAIDENNHHKKDKANNKHQRDYDLFMQDIEEDVEMRQHVDLFKNDEVIEKSKKKDKKLVADDEENKDQKGNKKKSKMQVKADVNSEDDDDQSIEEDFPHIKVHELKSIEEQLAQININDEQVDPVEEQELESKI</sequence>
<feature type="compositionally biased region" description="Acidic residues" evidence="9">
    <location>
        <begin position="905"/>
        <end position="916"/>
    </location>
</feature>
<dbReference type="InterPro" id="IPR039768">
    <property type="entry name" value="Nmd3"/>
</dbReference>
<evidence type="ECO:0000256" key="7">
    <source>
        <dbReference type="ARBA" id="ARBA00022927"/>
    </source>
</evidence>
<dbReference type="FunCoup" id="A0A077ZVH1">
    <property type="interactions" value="49"/>
</dbReference>
<feature type="region of interest" description="Disordered" evidence="9">
    <location>
        <begin position="873"/>
        <end position="919"/>
    </location>
</feature>